<dbReference type="InterPro" id="IPR033469">
    <property type="entry name" value="CYTH-like_dom_sf"/>
</dbReference>
<feature type="domain" description="CYTH" evidence="1">
    <location>
        <begin position="1"/>
        <end position="47"/>
    </location>
</feature>
<dbReference type="InterPro" id="IPR023577">
    <property type="entry name" value="CYTH_domain"/>
</dbReference>
<dbReference type="Gene3D" id="2.40.320.10">
    <property type="entry name" value="Hypothetical Protein Pfu-838710-001"/>
    <property type="match status" value="1"/>
</dbReference>
<name>X1BVC5_9ZZZZ</name>
<organism evidence="2">
    <name type="scientific">marine sediment metagenome</name>
    <dbReference type="NCBI Taxonomy" id="412755"/>
    <lineage>
        <taxon>unclassified sequences</taxon>
        <taxon>metagenomes</taxon>
        <taxon>ecological metagenomes</taxon>
    </lineage>
</organism>
<dbReference type="SUPFAM" id="SSF55154">
    <property type="entry name" value="CYTH-like phosphatases"/>
    <property type="match status" value="1"/>
</dbReference>
<dbReference type="PROSITE" id="PS51707">
    <property type="entry name" value="CYTH"/>
    <property type="match status" value="1"/>
</dbReference>
<dbReference type="EMBL" id="BART01016956">
    <property type="protein sequence ID" value="GAG88138.1"/>
    <property type="molecule type" value="Genomic_DNA"/>
</dbReference>
<gene>
    <name evidence="2" type="ORF">S01H4_32439</name>
</gene>
<dbReference type="AlphaFoldDB" id="X1BVC5"/>
<protein>
    <recommendedName>
        <fullName evidence="1">CYTH domain-containing protein</fullName>
    </recommendedName>
</protein>
<accession>X1BVC5</accession>
<feature type="non-terminal residue" evidence="2">
    <location>
        <position position="1"/>
    </location>
</feature>
<comment type="caution">
    <text evidence="2">The sequence shown here is derived from an EMBL/GenBank/DDBJ whole genome shotgun (WGS) entry which is preliminary data.</text>
</comment>
<evidence type="ECO:0000313" key="2">
    <source>
        <dbReference type="EMBL" id="GAG88138.1"/>
    </source>
</evidence>
<proteinExistence type="predicted"/>
<sequence>YFIEVEIQVDTHDELDDARDILFSFLSQFGIKREDSIRQSYLELITERFRGINV</sequence>
<evidence type="ECO:0000259" key="1">
    <source>
        <dbReference type="PROSITE" id="PS51707"/>
    </source>
</evidence>
<reference evidence="2" key="1">
    <citation type="journal article" date="2014" name="Front. Microbiol.">
        <title>High frequency of phylogenetically diverse reductive dehalogenase-homologous genes in deep subseafloor sedimentary metagenomes.</title>
        <authorList>
            <person name="Kawai M."/>
            <person name="Futagami T."/>
            <person name="Toyoda A."/>
            <person name="Takaki Y."/>
            <person name="Nishi S."/>
            <person name="Hori S."/>
            <person name="Arai W."/>
            <person name="Tsubouchi T."/>
            <person name="Morono Y."/>
            <person name="Uchiyama I."/>
            <person name="Ito T."/>
            <person name="Fujiyama A."/>
            <person name="Inagaki F."/>
            <person name="Takami H."/>
        </authorList>
    </citation>
    <scope>NUCLEOTIDE SEQUENCE</scope>
    <source>
        <strain evidence="2">Expedition CK06-06</strain>
    </source>
</reference>